<evidence type="ECO:0000259" key="7">
    <source>
        <dbReference type="PROSITE" id="PS51900"/>
    </source>
</evidence>
<dbReference type="Gene3D" id="1.10.443.10">
    <property type="entry name" value="Intergrase catalytic core"/>
    <property type="match status" value="1"/>
</dbReference>
<dbReference type="Pfam" id="PF00589">
    <property type="entry name" value="Phage_integrase"/>
    <property type="match status" value="1"/>
</dbReference>
<evidence type="ECO:0000313" key="8">
    <source>
        <dbReference type="EMBL" id="MCF7530311.1"/>
    </source>
</evidence>
<dbReference type="InterPro" id="IPR053876">
    <property type="entry name" value="Phage_int_M"/>
</dbReference>
<feature type="domain" description="Core-binding (CB)" evidence="7">
    <location>
        <begin position="86"/>
        <end position="167"/>
    </location>
</feature>
<protein>
    <submittedName>
        <fullName evidence="8">Integrase arm-type DNA-binding domain-containing protein</fullName>
    </submittedName>
</protein>
<dbReference type="InterPro" id="IPR011010">
    <property type="entry name" value="DNA_brk_join_enz"/>
</dbReference>
<evidence type="ECO:0000313" key="9">
    <source>
        <dbReference type="Proteomes" id="UP001201397"/>
    </source>
</evidence>
<evidence type="ECO:0000259" key="6">
    <source>
        <dbReference type="PROSITE" id="PS51898"/>
    </source>
</evidence>
<dbReference type="PROSITE" id="PS51900">
    <property type="entry name" value="CB"/>
    <property type="match status" value="1"/>
</dbReference>
<evidence type="ECO:0000256" key="3">
    <source>
        <dbReference type="ARBA" id="ARBA00023125"/>
    </source>
</evidence>
<organism evidence="8 9">
    <name type="scientific">Neisseria lisongii</name>
    <dbReference type="NCBI Taxonomy" id="2912188"/>
    <lineage>
        <taxon>Bacteria</taxon>
        <taxon>Pseudomonadati</taxon>
        <taxon>Pseudomonadota</taxon>
        <taxon>Betaproteobacteria</taxon>
        <taxon>Neisseriales</taxon>
        <taxon>Neisseriaceae</taxon>
        <taxon>Neisseria</taxon>
    </lineage>
</organism>
<dbReference type="AlphaFoldDB" id="A0AAW5AF34"/>
<dbReference type="PANTHER" id="PTHR30629:SF2">
    <property type="entry name" value="PROPHAGE INTEGRASE INTS-RELATED"/>
    <property type="match status" value="1"/>
</dbReference>
<dbReference type="InterPro" id="IPR038488">
    <property type="entry name" value="Integrase_DNA-bd_sf"/>
</dbReference>
<name>A0AAW5AF34_9NEIS</name>
<keyword evidence="4" id="KW-0233">DNA recombination</keyword>
<evidence type="ECO:0000256" key="4">
    <source>
        <dbReference type="ARBA" id="ARBA00023172"/>
    </source>
</evidence>
<evidence type="ECO:0000256" key="1">
    <source>
        <dbReference type="ARBA" id="ARBA00008857"/>
    </source>
</evidence>
<keyword evidence="2" id="KW-0229">DNA integration</keyword>
<reference evidence="8" key="1">
    <citation type="submission" date="2022-01" db="EMBL/GenBank/DDBJ databases">
        <title>Neisseria sp. ZJ104.</title>
        <authorList>
            <person name="Yang C."/>
        </authorList>
    </citation>
    <scope>NUCLEOTIDE SEQUENCE</scope>
    <source>
        <strain evidence="8">ZJ104</strain>
    </source>
</reference>
<keyword evidence="3 5" id="KW-0238">DNA-binding</keyword>
<dbReference type="InterPro" id="IPR002104">
    <property type="entry name" value="Integrase_catalytic"/>
</dbReference>
<dbReference type="Pfam" id="PF22022">
    <property type="entry name" value="Phage_int_M"/>
    <property type="match status" value="1"/>
</dbReference>
<dbReference type="Gene3D" id="1.10.150.130">
    <property type="match status" value="1"/>
</dbReference>
<dbReference type="GO" id="GO:0003677">
    <property type="term" value="F:DNA binding"/>
    <property type="evidence" value="ECO:0007669"/>
    <property type="project" value="UniProtKB-UniRule"/>
</dbReference>
<evidence type="ECO:0000256" key="2">
    <source>
        <dbReference type="ARBA" id="ARBA00022908"/>
    </source>
</evidence>
<dbReference type="PROSITE" id="PS51898">
    <property type="entry name" value="TYR_RECOMBINASE"/>
    <property type="match status" value="1"/>
</dbReference>
<comment type="similarity">
    <text evidence="1">Belongs to the 'phage' integrase family.</text>
</comment>
<dbReference type="GO" id="GO:0006310">
    <property type="term" value="P:DNA recombination"/>
    <property type="evidence" value="ECO:0007669"/>
    <property type="project" value="UniProtKB-KW"/>
</dbReference>
<dbReference type="InterPro" id="IPR010998">
    <property type="entry name" value="Integrase_recombinase_N"/>
</dbReference>
<dbReference type="CDD" id="cd00801">
    <property type="entry name" value="INT_P4_C"/>
    <property type="match status" value="1"/>
</dbReference>
<dbReference type="GO" id="GO:0015074">
    <property type="term" value="P:DNA integration"/>
    <property type="evidence" value="ECO:0007669"/>
    <property type="project" value="UniProtKB-KW"/>
</dbReference>
<gene>
    <name evidence="8" type="ORF">L4H06_08750</name>
</gene>
<dbReference type="InterPro" id="IPR044068">
    <property type="entry name" value="CB"/>
</dbReference>
<dbReference type="InterPro" id="IPR025166">
    <property type="entry name" value="Integrase_DNA_bind_dom"/>
</dbReference>
<comment type="caution">
    <text evidence="8">The sequence shown here is derived from an EMBL/GenBank/DDBJ whole genome shotgun (WGS) entry which is preliminary data.</text>
</comment>
<dbReference type="EMBL" id="JAKKDL010000013">
    <property type="protein sequence ID" value="MCF7530311.1"/>
    <property type="molecule type" value="Genomic_DNA"/>
</dbReference>
<dbReference type="InterPro" id="IPR013762">
    <property type="entry name" value="Integrase-like_cat_sf"/>
</dbReference>
<dbReference type="Gene3D" id="3.30.160.390">
    <property type="entry name" value="Integrase, DNA-binding domain"/>
    <property type="match status" value="1"/>
</dbReference>
<dbReference type="Proteomes" id="UP001201397">
    <property type="component" value="Unassembled WGS sequence"/>
</dbReference>
<evidence type="ECO:0000256" key="5">
    <source>
        <dbReference type="PROSITE-ProRule" id="PRU01248"/>
    </source>
</evidence>
<sequence length="407" mass="45659">MRFTDLDENGLSVVVRKTAKGIGKYFVLRYTHAGKQRELNLGSYPKLSLAQARAARDEALSDIAKGLDPAGMKQQQKQQAREAAANTFCAVAEKWFATWQHGKAEKTRRNHQSRLKNHLYPLFEHTPIAEMKRSDIVRLAESLNEKGISGEAAKIMQTASMVFDYAASAGLVELNLMRAVNTSVLLIQHETEHQPTIRPSETVAFFKAFIQCGGEPVTRYALLLLVLTAMRNEALRLAKWSDIDLTGRVWLFPAENMKMKNAVKIPLSDWAVALLKELHTHSGHTPYLFPQSKRGGGQGTVISGAAIGRLLSAMGYDGKHEGKSKAVPHGFRSFMKGLCMEQGYSAELTEQALAHQPKGVDKAYMRSDLFERRAEMMAFYSGWLYERYRQAERELAEEQIARLQAKL</sequence>
<accession>A0AAW5AF34</accession>
<proteinExistence type="inferred from homology"/>
<dbReference type="Pfam" id="PF13356">
    <property type="entry name" value="Arm-DNA-bind_3"/>
    <property type="match status" value="1"/>
</dbReference>
<feature type="domain" description="Tyr recombinase" evidence="6">
    <location>
        <begin position="192"/>
        <end position="378"/>
    </location>
</feature>
<dbReference type="InterPro" id="IPR050808">
    <property type="entry name" value="Phage_Integrase"/>
</dbReference>
<dbReference type="PANTHER" id="PTHR30629">
    <property type="entry name" value="PROPHAGE INTEGRASE"/>
    <property type="match status" value="1"/>
</dbReference>
<dbReference type="SUPFAM" id="SSF56349">
    <property type="entry name" value="DNA breaking-rejoining enzymes"/>
    <property type="match status" value="1"/>
</dbReference>